<evidence type="ECO:0000313" key="3">
    <source>
        <dbReference type="Proteomes" id="UP000494206"/>
    </source>
</evidence>
<accession>A0A8S1F3V4</accession>
<name>A0A8S1F3V4_9PELO</name>
<dbReference type="Proteomes" id="UP000494206">
    <property type="component" value="Unassembled WGS sequence"/>
</dbReference>
<gene>
    <name evidence="2" type="ORF">CBOVIS_LOCUS9425</name>
</gene>
<organism evidence="2 3">
    <name type="scientific">Caenorhabditis bovis</name>
    <dbReference type="NCBI Taxonomy" id="2654633"/>
    <lineage>
        <taxon>Eukaryota</taxon>
        <taxon>Metazoa</taxon>
        <taxon>Ecdysozoa</taxon>
        <taxon>Nematoda</taxon>
        <taxon>Chromadorea</taxon>
        <taxon>Rhabditida</taxon>
        <taxon>Rhabditina</taxon>
        <taxon>Rhabditomorpha</taxon>
        <taxon>Rhabditoidea</taxon>
        <taxon>Rhabditidae</taxon>
        <taxon>Peloderinae</taxon>
        <taxon>Caenorhabditis</taxon>
    </lineage>
</organism>
<protein>
    <submittedName>
        <fullName evidence="2">Uncharacterized protein</fullName>
    </submittedName>
</protein>
<keyword evidence="3" id="KW-1185">Reference proteome</keyword>
<comment type="caution">
    <text evidence="2">The sequence shown here is derived from an EMBL/GenBank/DDBJ whole genome shotgun (WGS) entry which is preliminary data.</text>
</comment>
<evidence type="ECO:0000256" key="1">
    <source>
        <dbReference type="SAM" id="MobiDB-lite"/>
    </source>
</evidence>
<sequence>MSSPAFSVFRSPQLIGDETPPGPSSNRQLLKRKLDEASLTPTGLPDGLQHAPYVKRVRSRLYTPLDFDRELSPTHPVPDGVTISPVKVPNLPVPNLKFLDSANEAAAEAAVDKLTEMPALRPTTPRRSLVFPPRNVFGVWTPKTPTKIRKSPIFHKSAEKETPIRSTPRRRSEGFTAMEMEELGPLAPRRPSIVNAKGIRQKAVAAVFA</sequence>
<reference evidence="2 3" key="1">
    <citation type="submission" date="2020-04" db="EMBL/GenBank/DDBJ databases">
        <authorList>
            <person name="Laetsch R D."/>
            <person name="Stevens L."/>
            <person name="Kumar S."/>
            <person name="Blaxter L. M."/>
        </authorList>
    </citation>
    <scope>NUCLEOTIDE SEQUENCE [LARGE SCALE GENOMIC DNA]</scope>
</reference>
<feature type="region of interest" description="Disordered" evidence="1">
    <location>
        <begin position="1"/>
        <end position="27"/>
    </location>
</feature>
<dbReference type="AlphaFoldDB" id="A0A8S1F3V4"/>
<proteinExistence type="predicted"/>
<evidence type="ECO:0000313" key="2">
    <source>
        <dbReference type="EMBL" id="CAB3407505.1"/>
    </source>
</evidence>
<dbReference type="EMBL" id="CADEPM010000006">
    <property type="protein sequence ID" value="CAB3407505.1"/>
    <property type="molecule type" value="Genomic_DNA"/>
</dbReference>